<evidence type="ECO:0000313" key="1">
    <source>
        <dbReference type="EMBL" id="RDV83923.1"/>
    </source>
</evidence>
<dbReference type="EMBL" id="QSLN01000003">
    <property type="protein sequence ID" value="RDV83923.1"/>
    <property type="molecule type" value="Genomic_DNA"/>
</dbReference>
<dbReference type="Proteomes" id="UP000256329">
    <property type="component" value="Unassembled WGS sequence"/>
</dbReference>
<proteinExistence type="predicted"/>
<sequence>MNGYEYVEVRFPEGTGEKCRYWGQNGTGRCVGLFVEFDHEEEVVTLWPVNTRGRRGKCFIKIPYGEVPALIGLLEGKTVRKRVSLE</sequence>
<reference evidence="1 2" key="1">
    <citation type="submission" date="2018-08" db="EMBL/GenBank/DDBJ databases">
        <title>Form III RuBisCO-mediated autotrophy in Thermodesulfobium bacteria.</title>
        <authorList>
            <person name="Toshchakov S.V."/>
            <person name="Kublanov I.V."/>
            <person name="Frolov E."/>
            <person name="Bonch-Osmolovskaya E.A."/>
            <person name="Tourova T.P."/>
            <person name="Chernych N.A."/>
            <person name="Lebedinsky A.V."/>
        </authorList>
    </citation>
    <scope>NUCLEOTIDE SEQUENCE [LARGE SCALE GENOMIC DNA]</scope>
    <source>
        <strain evidence="1 2">SR</strain>
    </source>
</reference>
<name>A0A3D8P492_9THEO</name>
<gene>
    <name evidence="1" type="ORF">DXX99_03555</name>
</gene>
<dbReference type="RefSeq" id="WP_115792142.1">
    <property type="nucleotide sequence ID" value="NZ_QSLN01000003.1"/>
</dbReference>
<accession>A0A3D8P492</accession>
<dbReference type="AlphaFoldDB" id="A0A3D8P492"/>
<keyword evidence="2" id="KW-1185">Reference proteome</keyword>
<comment type="caution">
    <text evidence="1">The sequence shown here is derived from an EMBL/GenBank/DDBJ whole genome shotgun (WGS) entry which is preliminary data.</text>
</comment>
<organism evidence="1 2">
    <name type="scientific">Ammonifex thiophilus</name>
    <dbReference type="NCBI Taxonomy" id="444093"/>
    <lineage>
        <taxon>Bacteria</taxon>
        <taxon>Bacillati</taxon>
        <taxon>Bacillota</taxon>
        <taxon>Clostridia</taxon>
        <taxon>Thermoanaerobacterales</taxon>
        <taxon>Thermoanaerobacteraceae</taxon>
        <taxon>Ammonifex</taxon>
    </lineage>
</organism>
<protein>
    <submittedName>
        <fullName evidence="1">Uncharacterized protein</fullName>
    </submittedName>
</protein>
<evidence type="ECO:0000313" key="2">
    <source>
        <dbReference type="Proteomes" id="UP000256329"/>
    </source>
</evidence>